<organism evidence="1">
    <name type="scientific">Fusarium oxysporum (strain Fo5176)</name>
    <name type="common">Fusarium vascular wilt</name>
    <dbReference type="NCBI Taxonomy" id="660025"/>
    <lineage>
        <taxon>Eukaryota</taxon>
        <taxon>Fungi</taxon>
        <taxon>Dikarya</taxon>
        <taxon>Ascomycota</taxon>
        <taxon>Pezizomycotina</taxon>
        <taxon>Sordariomycetes</taxon>
        <taxon>Hypocreomycetidae</taxon>
        <taxon>Hypocreales</taxon>
        <taxon>Nectriaceae</taxon>
        <taxon>Fusarium</taxon>
        <taxon>Fusarium oxysporum species complex</taxon>
    </lineage>
</organism>
<gene>
    <name evidence="1" type="ORF">FOXB_06594</name>
</gene>
<proteinExistence type="predicted"/>
<comment type="caution">
    <text evidence="1">The sequence shown here is derived from an EMBL/GenBank/DDBJ whole genome shotgun (WGS) entry which is preliminary data.</text>
</comment>
<sequence>MTPFLSRSLQSKQSVNCVVLTKLLSRSADFNSIRGVVDGCQSGHFTLTQKEDFECGSSQGDGSIKMDDMDLKGNIVNLKINDHYR</sequence>
<name>F9FJL5_FUSOF</name>
<dbReference type="AlphaFoldDB" id="F9FJL5"/>
<reference evidence="1" key="1">
    <citation type="journal article" date="2012" name="Mol. Plant Microbe Interact.">
        <title>A highly conserved effector in Fusarium oxysporum is required for full virulence on Arabidopsis.</title>
        <authorList>
            <person name="Thatcher L.F."/>
            <person name="Gardiner D.M."/>
            <person name="Kazan K."/>
            <person name="Manners J."/>
        </authorList>
    </citation>
    <scope>NUCLEOTIDE SEQUENCE [LARGE SCALE GENOMIC DNA]</scope>
    <source>
        <strain evidence="1">Fo5176</strain>
    </source>
</reference>
<protein>
    <submittedName>
        <fullName evidence="1">Uncharacterized protein</fullName>
    </submittedName>
</protein>
<dbReference type="EMBL" id="AFQF01002015">
    <property type="protein sequence ID" value="EGU82893.1"/>
    <property type="molecule type" value="Genomic_DNA"/>
</dbReference>
<accession>F9FJL5</accession>
<evidence type="ECO:0000313" key="1">
    <source>
        <dbReference type="EMBL" id="EGU82893.1"/>
    </source>
</evidence>